<organism evidence="1 2">
    <name type="scientific">Aspergillus tamarii</name>
    <dbReference type="NCBI Taxonomy" id="41984"/>
    <lineage>
        <taxon>Eukaryota</taxon>
        <taxon>Fungi</taxon>
        <taxon>Dikarya</taxon>
        <taxon>Ascomycota</taxon>
        <taxon>Pezizomycotina</taxon>
        <taxon>Eurotiomycetes</taxon>
        <taxon>Eurotiomycetidae</taxon>
        <taxon>Eurotiales</taxon>
        <taxon>Aspergillaceae</taxon>
        <taxon>Aspergillus</taxon>
        <taxon>Aspergillus subgen. Circumdati</taxon>
    </lineage>
</organism>
<dbReference type="PROSITE" id="PS51257">
    <property type="entry name" value="PROKAR_LIPOPROTEIN"/>
    <property type="match status" value="1"/>
</dbReference>
<dbReference type="AlphaFoldDB" id="A0A5N6UC69"/>
<evidence type="ECO:0000313" key="2">
    <source>
        <dbReference type="Proteomes" id="UP000326950"/>
    </source>
</evidence>
<reference evidence="1 2" key="1">
    <citation type="submission" date="2019-04" db="EMBL/GenBank/DDBJ databases">
        <title>Friends and foes A comparative genomics study of 23 Aspergillus species from section Flavi.</title>
        <authorList>
            <consortium name="DOE Joint Genome Institute"/>
            <person name="Kjaerbolling I."/>
            <person name="Vesth T."/>
            <person name="Frisvad J.C."/>
            <person name="Nybo J.L."/>
            <person name="Theobald S."/>
            <person name="Kildgaard S."/>
            <person name="Isbrandt T."/>
            <person name="Kuo A."/>
            <person name="Sato A."/>
            <person name="Lyhne E.K."/>
            <person name="Kogle M.E."/>
            <person name="Wiebenga A."/>
            <person name="Kun R.S."/>
            <person name="Lubbers R.J."/>
            <person name="Makela M.R."/>
            <person name="Barry K."/>
            <person name="Chovatia M."/>
            <person name="Clum A."/>
            <person name="Daum C."/>
            <person name="Haridas S."/>
            <person name="He G."/>
            <person name="LaButti K."/>
            <person name="Lipzen A."/>
            <person name="Mondo S."/>
            <person name="Riley R."/>
            <person name="Salamov A."/>
            <person name="Simmons B.A."/>
            <person name="Magnuson J.K."/>
            <person name="Henrissat B."/>
            <person name="Mortensen U.H."/>
            <person name="Larsen T.O."/>
            <person name="Devries R.P."/>
            <person name="Grigoriev I.V."/>
            <person name="Machida M."/>
            <person name="Baker S.E."/>
            <person name="Andersen M.R."/>
        </authorList>
    </citation>
    <scope>NUCLEOTIDE SEQUENCE [LARGE SCALE GENOMIC DNA]</scope>
    <source>
        <strain evidence="1 2">CBS 117626</strain>
    </source>
</reference>
<name>A0A5N6UC69_ASPTM</name>
<gene>
    <name evidence="1" type="ORF">BDV40DRAFT_281967</name>
</gene>
<accession>A0A5N6UC69</accession>
<proteinExistence type="predicted"/>
<keyword evidence="2" id="KW-1185">Reference proteome</keyword>
<sequence length="54" mass="5903">MNREVPRLSRQPLAPYIVIAACKSITKANCSLTHIQAGLLIADILNYITPLPSL</sequence>
<dbReference type="Proteomes" id="UP000326950">
    <property type="component" value="Unassembled WGS sequence"/>
</dbReference>
<protein>
    <submittedName>
        <fullName evidence="1">Uncharacterized protein</fullName>
    </submittedName>
</protein>
<dbReference type="EMBL" id="ML738775">
    <property type="protein sequence ID" value="KAE8156167.1"/>
    <property type="molecule type" value="Genomic_DNA"/>
</dbReference>
<evidence type="ECO:0000313" key="1">
    <source>
        <dbReference type="EMBL" id="KAE8156167.1"/>
    </source>
</evidence>